<dbReference type="GO" id="GO:0000271">
    <property type="term" value="P:polysaccharide biosynthetic process"/>
    <property type="evidence" value="ECO:0007669"/>
    <property type="project" value="TreeGrafter"/>
</dbReference>
<evidence type="ECO:0000256" key="2">
    <source>
        <dbReference type="ARBA" id="ARBA00037999"/>
    </source>
</evidence>
<comment type="similarity">
    <text evidence="2 3">Belongs to the DegT/DnrJ/EryC1 family.</text>
</comment>
<sequence>MKVPFLNLSAACDELRENLDGAVLRVLHSGGFILGPEVEDFETSFARYVGAEACVGLGNGLDALRLGLMALGVTPGDEVIVPANTFIATWLAVSQCGATPVPVEPLEATYNIDPDGVQNAITSRTKAIVPVHLYGQPADLDALQAIADAHGISLLEDAAQAHGARYRARPVGSTGTATWSFYPTKNLGAIGDAGALTTSDPAVENRVRLLRNYGSEEKYHHETQGVNSRLDPVQAAVLSTKLRVLDDWTNRRLAIADRYTRAFMEAGLAAPFVPDWAEPVWHLYVLRHPERDQFRARLAKAGIGTVIHYPIPPHLQNAYSDLRFATGDFPLTERLAGEIISLPMCPAQTEAQTDHVIESVLRLA</sequence>
<gene>
    <name evidence="4" type="ORF">SAMN04488077_12919</name>
</gene>
<accession>A0A1H8JAQ2</accession>
<dbReference type="CDD" id="cd00616">
    <property type="entry name" value="AHBA_syn"/>
    <property type="match status" value="1"/>
</dbReference>
<dbReference type="Proteomes" id="UP000182160">
    <property type="component" value="Unassembled WGS sequence"/>
</dbReference>
<dbReference type="InterPro" id="IPR000653">
    <property type="entry name" value="DegT/StrS_aminotransferase"/>
</dbReference>
<dbReference type="PIRSF" id="PIRSF000390">
    <property type="entry name" value="PLP_StrS"/>
    <property type="match status" value="1"/>
</dbReference>
<dbReference type="InterPro" id="IPR015424">
    <property type="entry name" value="PyrdxlP-dep_Trfase"/>
</dbReference>
<dbReference type="SUPFAM" id="SSF53383">
    <property type="entry name" value="PLP-dependent transferases"/>
    <property type="match status" value="1"/>
</dbReference>
<evidence type="ECO:0000256" key="1">
    <source>
        <dbReference type="ARBA" id="ARBA00022898"/>
    </source>
</evidence>
<proteinExistence type="inferred from homology"/>
<dbReference type="Pfam" id="PF01041">
    <property type="entry name" value="DegT_DnrJ_EryC1"/>
    <property type="match status" value="1"/>
</dbReference>
<reference evidence="4 5" key="1">
    <citation type="submission" date="2016-10" db="EMBL/GenBank/DDBJ databases">
        <authorList>
            <person name="de Groot N.N."/>
        </authorList>
    </citation>
    <scope>NUCLEOTIDE SEQUENCE [LARGE SCALE GENOMIC DNA]</scope>
    <source>
        <strain evidence="4 5">DSM 11457</strain>
    </source>
</reference>
<dbReference type="AlphaFoldDB" id="A0A1H8JAQ2"/>
<name>A0A1H8JAQ2_9RHOB</name>
<dbReference type="GO" id="GO:0008483">
    <property type="term" value="F:transaminase activity"/>
    <property type="evidence" value="ECO:0007669"/>
    <property type="project" value="TreeGrafter"/>
</dbReference>
<dbReference type="Gene3D" id="3.90.1150.10">
    <property type="entry name" value="Aspartate Aminotransferase, domain 1"/>
    <property type="match status" value="1"/>
</dbReference>
<evidence type="ECO:0000313" key="5">
    <source>
        <dbReference type="Proteomes" id="UP000182160"/>
    </source>
</evidence>
<dbReference type="Gene3D" id="3.40.640.10">
    <property type="entry name" value="Type I PLP-dependent aspartate aminotransferase-like (Major domain)"/>
    <property type="match status" value="1"/>
</dbReference>
<dbReference type="GO" id="GO:0030170">
    <property type="term" value="F:pyridoxal phosphate binding"/>
    <property type="evidence" value="ECO:0007669"/>
    <property type="project" value="TreeGrafter"/>
</dbReference>
<evidence type="ECO:0000256" key="3">
    <source>
        <dbReference type="RuleBase" id="RU004508"/>
    </source>
</evidence>
<dbReference type="InterPro" id="IPR015421">
    <property type="entry name" value="PyrdxlP-dep_Trfase_major"/>
</dbReference>
<dbReference type="RefSeq" id="WP_074788276.1">
    <property type="nucleotide sequence ID" value="NZ_FOBO01000029.1"/>
</dbReference>
<keyword evidence="1 3" id="KW-0663">Pyridoxal phosphate</keyword>
<protein>
    <submittedName>
        <fullName evidence="4">dTDP-4-amino-4,6-dideoxygalactose transaminase</fullName>
    </submittedName>
</protein>
<dbReference type="PANTHER" id="PTHR30244">
    <property type="entry name" value="TRANSAMINASE"/>
    <property type="match status" value="1"/>
</dbReference>
<evidence type="ECO:0000313" key="4">
    <source>
        <dbReference type="EMBL" id="SEN77844.1"/>
    </source>
</evidence>
<dbReference type="PANTHER" id="PTHR30244:SF36">
    <property type="entry name" value="3-OXO-GLUCOSE-6-PHOSPHATE:GLUTAMATE AMINOTRANSFERASE"/>
    <property type="match status" value="1"/>
</dbReference>
<dbReference type="EMBL" id="FOBO01000029">
    <property type="protein sequence ID" value="SEN77844.1"/>
    <property type="molecule type" value="Genomic_DNA"/>
</dbReference>
<dbReference type="InterPro" id="IPR015422">
    <property type="entry name" value="PyrdxlP-dep_Trfase_small"/>
</dbReference>
<organism evidence="4 5">
    <name type="scientific">Roseovarius tolerans</name>
    <dbReference type="NCBI Taxonomy" id="74031"/>
    <lineage>
        <taxon>Bacteria</taxon>
        <taxon>Pseudomonadati</taxon>
        <taxon>Pseudomonadota</taxon>
        <taxon>Alphaproteobacteria</taxon>
        <taxon>Rhodobacterales</taxon>
        <taxon>Roseobacteraceae</taxon>
        <taxon>Roseovarius</taxon>
    </lineage>
</organism>